<dbReference type="Gene3D" id="3.30.565.10">
    <property type="entry name" value="Histidine kinase-like ATPase, C-terminal domain"/>
    <property type="match status" value="1"/>
</dbReference>
<feature type="domain" description="Histidine kinase/HSP90-like ATPase" evidence="1">
    <location>
        <begin position="63"/>
        <end position="164"/>
    </location>
</feature>
<dbReference type="AlphaFoldDB" id="A0A133V0R3"/>
<dbReference type="EMBL" id="LHXV01000060">
    <property type="protein sequence ID" value="KXB00028.1"/>
    <property type="molecule type" value="Genomic_DNA"/>
</dbReference>
<evidence type="ECO:0000313" key="2">
    <source>
        <dbReference type="EMBL" id="KXB00028.1"/>
    </source>
</evidence>
<keyword evidence="3" id="KW-1185">Reference proteome</keyword>
<proteinExistence type="predicted"/>
<dbReference type="Pfam" id="PF02518">
    <property type="entry name" value="HATPase_c"/>
    <property type="match status" value="1"/>
</dbReference>
<evidence type="ECO:0000313" key="3">
    <source>
        <dbReference type="Proteomes" id="UP000070344"/>
    </source>
</evidence>
<organism evidence="2 3">
    <name type="scientific">candidate division MSBL1 archaeon SCGC-AAA259O05</name>
    <dbReference type="NCBI Taxonomy" id="1698271"/>
    <lineage>
        <taxon>Archaea</taxon>
        <taxon>Methanobacteriati</taxon>
        <taxon>Methanobacteriota</taxon>
        <taxon>candidate division MSBL1</taxon>
    </lineage>
</organism>
<feature type="non-terminal residue" evidence="2">
    <location>
        <position position="1"/>
    </location>
</feature>
<dbReference type="SUPFAM" id="SSF55874">
    <property type="entry name" value="ATPase domain of HSP90 chaperone/DNA topoisomerase II/histidine kinase"/>
    <property type="match status" value="1"/>
</dbReference>
<comment type="caution">
    <text evidence="2">The sequence shown here is derived from an EMBL/GenBank/DDBJ whole genome shotgun (WGS) entry which is preliminary data.</text>
</comment>
<dbReference type="InterPro" id="IPR036890">
    <property type="entry name" value="HATPase_C_sf"/>
</dbReference>
<dbReference type="Proteomes" id="UP000070344">
    <property type="component" value="Unassembled WGS sequence"/>
</dbReference>
<accession>A0A133V0R3</accession>
<protein>
    <recommendedName>
        <fullName evidence="1">Histidine kinase/HSP90-like ATPase domain-containing protein</fullName>
    </recommendedName>
</protein>
<reference evidence="2 3" key="1">
    <citation type="journal article" date="2016" name="Sci. Rep.">
        <title>Metabolic traits of an uncultured archaeal lineage -MSBL1- from brine pools of the Red Sea.</title>
        <authorList>
            <person name="Mwirichia R."/>
            <person name="Alam I."/>
            <person name="Rashid M."/>
            <person name="Vinu M."/>
            <person name="Ba-Alawi W."/>
            <person name="Anthony Kamau A."/>
            <person name="Kamanda Ngugi D."/>
            <person name="Goker M."/>
            <person name="Klenk H.P."/>
            <person name="Bajic V."/>
            <person name="Stingl U."/>
        </authorList>
    </citation>
    <scope>NUCLEOTIDE SEQUENCE [LARGE SCALE GENOMIC DNA]</scope>
    <source>
        <strain evidence="2">SCGC-AAA259O05</strain>
    </source>
</reference>
<dbReference type="InterPro" id="IPR003594">
    <property type="entry name" value="HATPase_dom"/>
</dbReference>
<evidence type="ECO:0000259" key="1">
    <source>
        <dbReference type="Pfam" id="PF02518"/>
    </source>
</evidence>
<gene>
    <name evidence="2" type="ORF">AKJ41_04470</name>
</gene>
<sequence length="292" mass="31671">GPHYRIGALKGIVSSTAVGTHYRLIREEGGRRWHNDTRISENFARSGLSNLTGQPPHYWGGYCLKELLDNSIEAAESAGLKPAVEVYIEGVYTGSPRSPFECETIEVRDDGPGIGEDRVEKIFGHLDMFGGTKRHYNLPTRGNQGNALMTILGIQSLAGGPLVVTSDGKKHEISVEEEKISGKPRAKISTSPAKTDVEGTEVSLDLSGRNFGNGERVEKILGEFIALNPHASFDITIDLGQAGTIEYESPAVDDHTVNRFSLSGGSMKGKPNWFSFDGFKELLKADAQADPI</sequence>
<name>A0A133V0R3_9EURY</name>